<accession>A0ABQ5IKW4</accession>
<dbReference type="EMBL" id="BQNB010020819">
    <property type="protein sequence ID" value="GJT99967.1"/>
    <property type="molecule type" value="Genomic_DNA"/>
</dbReference>
<dbReference type="Proteomes" id="UP001151760">
    <property type="component" value="Unassembled WGS sequence"/>
</dbReference>
<feature type="compositionally biased region" description="Acidic residues" evidence="1">
    <location>
        <begin position="49"/>
        <end position="87"/>
    </location>
</feature>
<comment type="caution">
    <text evidence="2">The sequence shown here is derived from an EMBL/GenBank/DDBJ whole genome shotgun (WGS) entry which is preliminary data.</text>
</comment>
<gene>
    <name evidence="2" type="ORF">Tco_1110306</name>
</gene>
<evidence type="ECO:0000313" key="2">
    <source>
        <dbReference type="EMBL" id="GJT99967.1"/>
    </source>
</evidence>
<protein>
    <submittedName>
        <fullName evidence="2">Uncharacterized protein</fullName>
    </submittedName>
</protein>
<sequence>MADLPPPDHVANLPEDESVRPEPAPIIPYYAPAQPEGYVGNINGWLIEDDDEELEEDGVDEDDDEELEQDGVGDGEEKEMEIDDEMDDSKVINPYEIEEGELPPPPAEADTSSNIEPEVEVEVENEIEAATVGTITHAPYHVHPFMGTT</sequence>
<feature type="region of interest" description="Disordered" evidence="1">
    <location>
        <begin position="1"/>
        <end position="35"/>
    </location>
</feature>
<proteinExistence type="predicted"/>
<keyword evidence="3" id="KW-1185">Reference proteome</keyword>
<name>A0ABQ5IKW4_9ASTR</name>
<reference evidence="2" key="2">
    <citation type="submission" date="2022-01" db="EMBL/GenBank/DDBJ databases">
        <authorList>
            <person name="Yamashiro T."/>
            <person name="Shiraishi A."/>
            <person name="Satake H."/>
            <person name="Nakayama K."/>
        </authorList>
    </citation>
    <scope>NUCLEOTIDE SEQUENCE</scope>
</reference>
<evidence type="ECO:0000313" key="3">
    <source>
        <dbReference type="Proteomes" id="UP001151760"/>
    </source>
</evidence>
<organism evidence="2 3">
    <name type="scientific">Tanacetum coccineum</name>
    <dbReference type="NCBI Taxonomy" id="301880"/>
    <lineage>
        <taxon>Eukaryota</taxon>
        <taxon>Viridiplantae</taxon>
        <taxon>Streptophyta</taxon>
        <taxon>Embryophyta</taxon>
        <taxon>Tracheophyta</taxon>
        <taxon>Spermatophyta</taxon>
        <taxon>Magnoliopsida</taxon>
        <taxon>eudicotyledons</taxon>
        <taxon>Gunneridae</taxon>
        <taxon>Pentapetalae</taxon>
        <taxon>asterids</taxon>
        <taxon>campanulids</taxon>
        <taxon>Asterales</taxon>
        <taxon>Asteraceae</taxon>
        <taxon>Asteroideae</taxon>
        <taxon>Anthemideae</taxon>
        <taxon>Anthemidinae</taxon>
        <taxon>Tanacetum</taxon>
    </lineage>
</organism>
<reference evidence="2" key="1">
    <citation type="journal article" date="2022" name="Int. J. Mol. Sci.">
        <title>Draft Genome of Tanacetum Coccineum: Genomic Comparison of Closely Related Tanacetum-Family Plants.</title>
        <authorList>
            <person name="Yamashiro T."/>
            <person name="Shiraishi A."/>
            <person name="Nakayama K."/>
            <person name="Satake H."/>
        </authorList>
    </citation>
    <scope>NUCLEOTIDE SEQUENCE</scope>
</reference>
<feature type="region of interest" description="Disordered" evidence="1">
    <location>
        <begin position="49"/>
        <end position="89"/>
    </location>
</feature>
<evidence type="ECO:0000256" key="1">
    <source>
        <dbReference type="SAM" id="MobiDB-lite"/>
    </source>
</evidence>